<sequence>MAPLSLLCLLPWALLSLPPSALAFSPPPSAASPTLLRSQPSLSTSDVLSLSSIRASLIRQEETIIFALVERSQFRQNPVIYGPDMVPPALPPGCTLPGPGSFLEYMLMGTEAVHSSVRRYTSPEEHSFFPRSLPPPLPSLTTLTYPPNLLSPAGGAADFSVNPPLLALYIDTVIPGVSLPGDDEQHGSSVLADVAALQAVSKRVHFGKFVAESKYQADPGTYERLVKDGNVEGVYELLTNKKVEEKVLQRAKVKAATYGKEPLVEVEEIVRLLAGKGGGGVDEAAVVAAAAAAAAVNAVRVATGGGGEADPSVKVKPSAIEAIYRDLIIPLTKQVEVEYLFLRCGSEPPSGWLATLERLK</sequence>
<dbReference type="InterPro" id="IPR036263">
    <property type="entry name" value="Chorismate_II_sf"/>
</dbReference>
<evidence type="ECO:0000256" key="2">
    <source>
        <dbReference type="ARBA" id="ARBA00012404"/>
    </source>
</evidence>
<keyword evidence="4" id="KW-0413">Isomerase</keyword>
<evidence type="ECO:0000256" key="1">
    <source>
        <dbReference type="ARBA" id="ARBA00004496"/>
    </source>
</evidence>
<evidence type="ECO:0000313" key="6">
    <source>
        <dbReference type="EMBL" id="GMI25581.1"/>
    </source>
</evidence>
<comment type="caution">
    <text evidence="6">The sequence shown here is derived from an EMBL/GenBank/DDBJ whole genome shotgun (WGS) entry which is preliminary data.</text>
</comment>
<dbReference type="Proteomes" id="UP001165060">
    <property type="component" value="Unassembled WGS sequence"/>
</dbReference>
<dbReference type="EC" id="5.4.99.5" evidence="2"/>
<organism evidence="6 7">
    <name type="scientific">Tetraparma gracilis</name>
    <dbReference type="NCBI Taxonomy" id="2962635"/>
    <lineage>
        <taxon>Eukaryota</taxon>
        <taxon>Sar</taxon>
        <taxon>Stramenopiles</taxon>
        <taxon>Ochrophyta</taxon>
        <taxon>Bolidophyceae</taxon>
        <taxon>Parmales</taxon>
        <taxon>Triparmaceae</taxon>
        <taxon>Tetraparma</taxon>
    </lineage>
</organism>
<comment type="subcellular location">
    <subcellularLocation>
        <location evidence="1">Cytoplasm</location>
    </subcellularLocation>
</comment>
<dbReference type="NCBIfam" id="TIGR01802">
    <property type="entry name" value="CM_pl-yst"/>
    <property type="match status" value="1"/>
</dbReference>
<keyword evidence="5" id="KW-0732">Signal</keyword>
<name>A0ABQ6MG11_9STRA</name>
<feature type="signal peptide" evidence="5">
    <location>
        <begin position="1"/>
        <end position="23"/>
    </location>
</feature>
<accession>A0ABQ6MG11</accession>
<proteinExistence type="predicted"/>
<dbReference type="InterPro" id="IPR008238">
    <property type="entry name" value="Chorismate_mutase_AroQ_euk"/>
</dbReference>
<reference evidence="6 7" key="1">
    <citation type="journal article" date="2023" name="Commun. Biol.">
        <title>Genome analysis of Parmales, the sister group of diatoms, reveals the evolutionary specialization of diatoms from phago-mixotrophs to photoautotrophs.</title>
        <authorList>
            <person name="Ban H."/>
            <person name="Sato S."/>
            <person name="Yoshikawa S."/>
            <person name="Yamada K."/>
            <person name="Nakamura Y."/>
            <person name="Ichinomiya M."/>
            <person name="Sato N."/>
            <person name="Blanc-Mathieu R."/>
            <person name="Endo H."/>
            <person name="Kuwata A."/>
            <person name="Ogata H."/>
        </authorList>
    </citation>
    <scope>NUCLEOTIDE SEQUENCE [LARGE SCALE GENOMIC DNA]</scope>
</reference>
<keyword evidence="3" id="KW-0963">Cytoplasm</keyword>
<evidence type="ECO:0000313" key="7">
    <source>
        <dbReference type="Proteomes" id="UP001165060"/>
    </source>
</evidence>
<feature type="chain" id="PRO_5046815102" description="chorismate mutase" evidence="5">
    <location>
        <begin position="24"/>
        <end position="360"/>
    </location>
</feature>
<dbReference type="PANTHER" id="PTHR21145:SF12">
    <property type="entry name" value="CHORISMATE MUTASE"/>
    <property type="match status" value="1"/>
</dbReference>
<gene>
    <name evidence="6" type="ORF">TeGR_g9874</name>
</gene>
<evidence type="ECO:0000256" key="3">
    <source>
        <dbReference type="ARBA" id="ARBA00022490"/>
    </source>
</evidence>
<dbReference type="PANTHER" id="PTHR21145">
    <property type="entry name" value="CHORISMATE MUTASE"/>
    <property type="match status" value="1"/>
</dbReference>
<protein>
    <recommendedName>
        <fullName evidence="2">chorismate mutase</fullName>
        <ecNumber evidence="2">5.4.99.5</ecNumber>
    </recommendedName>
</protein>
<keyword evidence="7" id="KW-1185">Reference proteome</keyword>
<dbReference type="SUPFAM" id="SSF48600">
    <property type="entry name" value="Chorismate mutase II"/>
    <property type="match status" value="1"/>
</dbReference>
<evidence type="ECO:0000256" key="4">
    <source>
        <dbReference type="ARBA" id="ARBA00023235"/>
    </source>
</evidence>
<dbReference type="InterPro" id="IPR037039">
    <property type="entry name" value="CM_AroQ_sf_eucaryotic"/>
</dbReference>
<dbReference type="Gene3D" id="1.10.590.10">
    <property type="entry name" value="Chorismate mutase, AroQ class superfamily, eukaryotic"/>
    <property type="match status" value="1"/>
</dbReference>
<evidence type="ECO:0000256" key="5">
    <source>
        <dbReference type="SAM" id="SignalP"/>
    </source>
</evidence>
<dbReference type="PROSITE" id="PS51169">
    <property type="entry name" value="CHORISMATE_MUT_3"/>
    <property type="match status" value="1"/>
</dbReference>
<dbReference type="EMBL" id="BRYB01002795">
    <property type="protein sequence ID" value="GMI25581.1"/>
    <property type="molecule type" value="Genomic_DNA"/>
</dbReference>